<dbReference type="AlphaFoldDB" id="A0A7W3YV42"/>
<dbReference type="Proteomes" id="UP000550609">
    <property type="component" value="Unassembled WGS sequence"/>
</dbReference>
<sequence>MYCPVCVCRGCKADLRQDDLCQATRRRRGDTEQVNKPASAFSLFAAPHRLLFFVGVCNLTLAMTWWAVWLVGLQSGSLPPAPVLPPAWLHGFWMQYLVLPSFIFGFLLTVFPRWMGLAELPRWCYAGVGGALFAGQMALLGAAMGWQPGVWTALGMAIGGWVLGLWVLGRLLLQETGHTWHARSCWLALLLGLAGLLAFTVAVAGADPRWQATSVSIGTFGLLLPVYATVAHRMFPFFAGNVVAGYQAWRPASWLLLMWALCLVHLLAQWWQAAMLMVLADGGLLLLSLHALWRWWPRGRMPALLATLFYGLLWWPLASLFYLLQDLAALAGYPGWLERAPLHALGIGLFGSLLVAMVTRVSQGHSGRALVMPTVAWIALMGMQLVAVLRIVAPLLELPWHWHALAAVGWLLVLAPWLLWLGWIYWRPRVDGRPG</sequence>
<evidence type="ECO:0000313" key="2">
    <source>
        <dbReference type="EMBL" id="MBB1116479.1"/>
    </source>
</evidence>
<name>A0A7W3YV42_9GAMM</name>
<accession>A0A7W3YV42</accession>
<proteinExistence type="predicted"/>
<feature type="transmembrane region" description="Helical" evidence="1">
    <location>
        <begin position="185"/>
        <end position="204"/>
    </location>
</feature>
<keyword evidence="1" id="KW-1133">Transmembrane helix</keyword>
<feature type="transmembrane region" description="Helical" evidence="1">
    <location>
        <begin position="92"/>
        <end position="111"/>
    </location>
</feature>
<feature type="transmembrane region" description="Helical" evidence="1">
    <location>
        <begin position="402"/>
        <end position="426"/>
    </location>
</feature>
<reference evidence="2 3" key="1">
    <citation type="submission" date="2020-08" db="EMBL/GenBank/DDBJ databases">
        <title>Stenotrophomonas sp. W1S232.</title>
        <authorList>
            <person name="Deng Y."/>
        </authorList>
    </citation>
    <scope>NUCLEOTIDE SEQUENCE [LARGE SCALE GENOMIC DNA]</scope>
    <source>
        <strain evidence="2 3">W1S232</strain>
    </source>
</reference>
<keyword evidence="1" id="KW-0812">Transmembrane</keyword>
<gene>
    <name evidence="2" type="ORF">H4O09_05335</name>
</gene>
<feature type="transmembrane region" description="Helical" evidence="1">
    <location>
        <begin position="210"/>
        <end position="230"/>
    </location>
</feature>
<feature type="transmembrane region" description="Helical" evidence="1">
    <location>
        <begin position="303"/>
        <end position="324"/>
    </location>
</feature>
<evidence type="ECO:0000256" key="1">
    <source>
        <dbReference type="SAM" id="Phobius"/>
    </source>
</evidence>
<feature type="transmembrane region" description="Helical" evidence="1">
    <location>
        <begin position="50"/>
        <end position="72"/>
    </location>
</feature>
<evidence type="ECO:0000313" key="3">
    <source>
        <dbReference type="Proteomes" id="UP000550609"/>
    </source>
</evidence>
<dbReference type="Pfam" id="PF05940">
    <property type="entry name" value="NnrS"/>
    <property type="match status" value="1"/>
</dbReference>
<feature type="transmembrane region" description="Helical" evidence="1">
    <location>
        <begin position="274"/>
        <end position="296"/>
    </location>
</feature>
<keyword evidence="1" id="KW-0472">Membrane</keyword>
<dbReference type="EMBL" id="JACIUV010000002">
    <property type="protein sequence ID" value="MBB1116479.1"/>
    <property type="molecule type" value="Genomic_DNA"/>
</dbReference>
<comment type="caution">
    <text evidence="2">The sequence shown here is derived from an EMBL/GenBank/DDBJ whole genome shotgun (WGS) entry which is preliminary data.</text>
</comment>
<dbReference type="InterPro" id="IPR010266">
    <property type="entry name" value="NnrS"/>
</dbReference>
<feature type="transmembrane region" description="Helical" evidence="1">
    <location>
        <begin position="123"/>
        <end position="144"/>
    </location>
</feature>
<protein>
    <submittedName>
        <fullName evidence="2">NnrS family protein</fullName>
    </submittedName>
</protein>
<feature type="transmembrane region" description="Helical" evidence="1">
    <location>
        <begin position="344"/>
        <end position="362"/>
    </location>
</feature>
<feature type="transmembrane region" description="Helical" evidence="1">
    <location>
        <begin position="251"/>
        <end position="268"/>
    </location>
</feature>
<feature type="transmembrane region" description="Helical" evidence="1">
    <location>
        <begin position="374"/>
        <end position="396"/>
    </location>
</feature>
<organism evidence="2 3">
    <name type="scientific">Stenotrophomonas koreensis</name>
    <dbReference type="NCBI Taxonomy" id="266128"/>
    <lineage>
        <taxon>Bacteria</taxon>
        <taxon>Pseudomonadati</taxon>
        <taxon>Pseudomonadota</taxon>
        <taxon>Gammaproteobacteria</taxon>
        <taxon>Lysobacterales</taxon>
        <taxon>Lysobacteraceae</taxon>
        <taxon>Stenotrophomonas</taxon>
    </lineage>
</organism>
<feature type="transmembrane region" description="Helical" evidence="1">
    <location>
        <begin position="150"/>
        <end position="173"/>
    </location>
</feature>